<dbReference type="Proteomes" id="UP000184016">
    <property type="component" value="Unassembled WGS sequence"/>
</dbReference>
<sequence length="75" mass="8534">MLTVVNLHLGGVVMANQHTENHNQAFSMPGALRMNHRFENVVSHSNQEMDNAQVTPIPWKAIHRANLRHLARRST</sequence>
<evidence type="ECO:0000313" key="2">
    <source>
        <dbReference type="Proteomes" id="UP000184016"/>
    </source>
</evidence>
<name>A0A1M6MJ98_9BACL</name>
<keyword evidence="2" id="KW-1185">Reference proteome</keyword>
<dbReference type="EMBL" id="FRAF01000004">
    <property type="protein sequence ID" value="SHJ83474.1"/>
    <property type="molecule type" value="Genomic_DNA"/>
</dbReference>
<accession>A0A1M6MJ98</accession>
<dbReference type="STRING" id="1830138.SAMN05443507_10478"/>
<proteinExistence type="predicted"/>
<evidence type="ECO:0000313" key="1">
    <source>
        <dbReference type="EMBL" id="SHJ83474.1"/>
    </source>
</evidence>
<gene>
    <name evidence="1" type="ORF">SAMN05443507_10478</name>
</gene>
<dbReference type="AlphaFoldDB" id="A0A1M6MJ98"/>
<reference evidence="2" key="1">
    <citation type="submission" date="2016-11" db="EMBL/GenBank/DDBJ databases">
        <authorList>
            <person name="Varghese N."/>
            <person name="Submissions S."/>
        </authorList>
    </citation>
    <scope>NUCLEOTIDE SEQUENCE [LARGE SCALE GENOMIC DNA]</scope>
    <source>
        <strain evidence="2">USBA-503</strain>
    </source>
</reference>
<protein>
    <submittedName>
        <fullName evidence="1">Uncharacterized protein</fullName>
    </submittedName>
</protein>
<organism evidence="1 2">
    <name type="scientific">Alicyclobacillus tolerans</name>
    <dbReference type="NCBI Taxonomy" id="90970"/>
    <lineage>
        <taxon>Bacteria</taxon>
        <taxon>Bacillati</taxon>
        <taxon>Bacillota</taxon>
        <taxon>Bacilli</taxon>
        <taxon>Bacillales</taxon>
        <taxon>Alicyclobacillaceae</taxon>
        <taxon>Alicyclobacillus</taxon>
    </lineage>
</organism>